<evidence type="ECO:0000256" key="3">
    <source>
        <dbReference type="ARBA" id="ARBA00022448"/>
    </source>
</evidence>
<dbReference type="Pfam" id="PF00496">
    <property type="entry name" value="SBP_bac_5"/>
    <property type="match status" value="1"/>
</dbReference>
<evidence type="ECO:0000259" key="5">
    <source>
        <dbReference type="Pfam" id="PF00496"/>
    </source>
</evidence>
<sequence length="537" mass="58894">MTSPFETLALSRRTLLAGAGASLLLPAAARRAGAAPATGGTLVAVLDPEPAGLVAGLTISAPAVAVSANIFDGLVEYDEGFKLKPSLATSWETSADGTVITFRLRNDVTWHDGTPFTSADVAYSLLEVTKKVHPRGNAVFANLTAVDTPDPYTAVLRFSRPSPVVWAAFNGTETQILPKHLYEGTNPLTNPLNGKPIGTGAFVFKEWVKGERIVLERNPNYWDKGRPYLDRVVFRIIRDPASRAAALETGEAQYIPLNPVPLSDVARIKASKDLVVETRGFEGPAPMYFFDFNLRREPFGDIRVRQAFAHALNRKALAETVFYGLAKPAAGPVPSYQTQFFATDLPQYDYNIAKAEALLDAAGLKKGADGVRLRIGHIPSAYGEDYRRAGEYFKQALKRIGVEVTLRNYDLPTYIKVVFTEYDFDTHSAWYSAYPDPQIGVQRRYWSQAIKKGTPSSNASGIADPEIDAVIERIQTEGNVEKRNADIRELQRLAQVKLPSVNLLELTFYRAYSAKLSGIDLAPFGGYQSLKTVWVGA</sequence>
<evidence type="ECO:0000256" key="4">
    <source>
        <dbReference type="ARBA" id="ARBA00022729"/>
    </source>
</evidence>
<dbReference type="SUPFAM" id="SSF53850">
    <property type="entry name" value="Periplasmic binding protein-like II"/>
    <property type="match status" value="1"/>
</dbReference>
<dbReference type="PANTHER" id="PTHR30290:SF9">
    <property type="entry name" value="OLIGOPEPTIDE-BINDING PROTEIN APPA"/>
    <property type="match status" value="1"/>
</dbReference>
<proteinExistence type="inferred from homology"/>
<feature type="domain" description="Solute-binding protein family 5" evidence="5">
    <location>
        <begin position="82"/>
        <end position="442"/>
    </location>
</feature>
<comment type="similarity">
    <text evidence="2">Belongs to the bacterial solute-binding protein 5 family.</text>
</comment>
<evidence type="ECO:0000256" key="1">
    <source>
        <dbReference type="ARBA" id="ARBA00004418"/>
    </source>
</evidence>
<dbReference type="EMBL" id="CP063362">
    <property type="protein sequence ID" value="QRG07185.1"/>
    <property type="molecule type" value="Genomic_DNA"/>
</dbReference>
<dbReference type="CDD" id="cd08517">
    <property type="entry name" value="PBP2_NikA_DppA_OppA_like_13"/>
    <property type="match status" value="1"/>
</dbReference>
<comment type="subcellular location">
    <subcellularLocation>
        <location evidence="1">Periplasm</location>
    </subcellularLocation>
</comment>
<dbReference type="PROSITE" id="PS51318">
    <property type="entry name" value="TAT"/>
    <property type="match status" value="1"/>
</dbReference>
<accession>A0A974PP81</accession>
<keyword evidence="4" id="KW-0732">Signal</keyword>
<dbReference type="GO" id="GO:0043190">
    <property type="term" value="C:ATP-binding cassette (ABC) transporter complex"/>
    <property type="evidence" value="ECO:0007669"/>
    <property type="project" value="InterPro"/>
</dbReference>
<protein>
    <submittedName>
        <fullName evidence="6">ABC transporter substrate-binding protein</fullName>
    </submittedName>
</protein>
<dbReference type="Gene3D" id="3.10.105.10">
    <property type="entry name" value="Dipeptide-binding Protein, Domain 3"/>
    <property type="match status" value="1"/>
</dbReference>
<dbReference type="Proteomes" id="UP000596427">
    <property type="component" value="Chromosome"/>
</dbReference>
<dbReference type="GO" id="GO:0030288">
    <property type="term" value="C:outer membrane-bounded periplasmic space"/>
    <property type="evidence" value="ECO:0007669"/>
    <property type="project" value="UniProtKB-ARBA"/>
</dbReference>
<dbReference type="InterPro" id="IPR000914">
    <property type="entry name" value="SBP_5_dom"/>
</dbReference>
<dbReference type="InterPro" id="IPR039424">
    <property type="entry name" value="SBP_5"/>
</dbReference>
<dbReference type="PIRSF" id="PIRSF002741">
    <property type="entry name" value="MppA"/>
    <property type="match status" value="1"/>
</dbReference>
<evidence type="ECO:0000256" key="2">
    <source>
        <dbReference type="ARBA" id="ARBA00005695"/>
    </source>
</evidence>
<keyword evidence="7" id="KW-1185">Reference proteome</keyword>
<dbReference type="InterPro" id="IPR030678">
    <property type="entry name" value="Peptide/Ni-bd"/>
</dbReference>
<evidence type="ECO:0000313" key="7">
    <source>
        <dbReference type="Proteomes" id="UP000596427"/>
    </source>
</evidence>
<dbReference type="InterPro" id="IPR006311">
    <property type="entry name" value="TAT_signal"/>
</dbReference>
<gene>
    <name evidence="6" type="ORF">EZH22_01715</name>
</gene>
<dbReference type="Gene3D" id="3.40.190.10">
    <property type="entry name" value="Periplasmic binding protein-like II"/>
    <property type="match status" value="1"/>
</dbReference>
<keyword evidence="3" id="KW-0813">Transport</keyword>
<organism evidence="6 7">
    <name type="scientific">Xanthobacter dioxanivorans</name>
    <dbReference type="NCBI Taxonomy" id="2528964"/>
    <lineage>
        <taxon>Bacteria</taxon>
        <taxon>Pseudomonadati</taxon>
        <taxon>Pseudomonadota</taxon>
        <taxon>Alphaproteobacteria</taxon>
        <taxon>Hyphomicrobiales</taxon>
        <taxon>Xanthobacteraceae</taxon>
        <taxon>Xanthobacter</taxon>
    </lineage>
</organism>
<dbReference type="GO" id="GO:0015833">
    <property type="term" value="P:peptide transport"/>
    <property type="evidence" value="ECO:0007669"/>
    <property type="project" value="TreeGrafter"/>
</dbReference>
<dbReference type="GO" id="GO:1904680">
    <property type="term" value="F:peptide transmembrane transporter activity"/>
    <property type="evidence" value="ECO:0007669"/>
    <property type="project" value="TreeGrafter"/>
</dbReference>
<dbReference type="KEGG" id="xdi:EZH22_01715"/>
<evidence type="ECO:0000313" key="6">
    <source>
        <dbReference type="EMBL" id="QRG07185.1"/>
    </source>
</evidence>
<dbReference type="AlphaFoldDB" id="A0A974PP81"/>
<name>A0A974PP81_9HYPH</name>
<dbReference type="PANTHER" id="PTHR30290">
    <property type="entry name" value="PERIPLASMIC BINDING COMPONENT OF ABC TRANSPORTER"/>
    <property type="match status" value="1"/>
</dbReference>
<dbReference type="RefSeq" id="WP_203194097.1">
    <property type="nucleotide sequence ID" value="NZ_CP063362.1"/>
</dbReference>
<reference evidence="6 7" key="1">
    <citation type="submission" date="2020-10" db="EMBL/GenBank/DDBJ databases">
        <title>Degradation of 1,4-Dioxane by Xanthobacter sp. YN2, via a Novel Group-2 Soluble Di-Iron Monooxygenase.</title>
        <authorList>
            <person name="Ma F."/>
            <person name="Wang Y."/>
            <person name="Yang J."/>
            <person name="Guo H."/>
            <person name="Su D."/>
            <person name="Yu L."/>
        </authorList>
    </citation>
    <scope>NUCLEOTIDE SEQUENCE [LARGE SCALE GENOMIC DNA]</scope>
    <source>
        <strain evidence="6 7">YN2</strain>
    </source>
</reference>